<reference evidence="3 4" key="1">
    <citation type="journal article" date="2016" name="Nat. Commun.">
        <title>Thousands of microbial genomes shed light on interconnected biogeochemical processes in an aquifer system.</title>
        <authorList>
            <person name="Anantharaman K."/>
            <person name="Brown C.T."/>
            <person name="Hug L.A."/>
            <person name="Sharon I."/>
            <person name="Castelle C.J."/>
            <person name="Probst A.J."/>
            <person name="Thomas B.C."/>
            <person name="Singh A."/>
            <person name="Wilkins M.J."/>
            <person name="Karaoz U."/>
            <person name="Brodie E.L."/>
            <person name="Williams K.H."/>
            <person name="Hubbard S.S."/>
            <person name="Banfield J.F."/>
        </authorList>
    </citation>
    <scope>NUCLEOTIDE SEQUENCE [LARGE SCALE GENOMIC DNA]</scope>
</reference>
<protein>
    <submittedName>
        <fullName evidence="3">Uncharacterized protein</fullName>
    </submittedName>
</protein>
<keyword evidence="2" id="KW-1133">Transmembrane helix</keyword>
<feature type="compositionally biased region" description="Polar residues" evidence="1">
    <location>
        <begin position="155"/>
        <end position="164"/>
    </location>
</feature>
<dbReference type="AlphaFoldDB" id="A0A1F7J2L8"/>
<dbReference type="EMBL" id="MGAQ01000024">
    <property type="protein sequence ID" value="OGK49858.1"/>
    <property type="molecule type" value="Genomic_DNA"/>
</dbReference>
<feature type="region of interest" description="Disordered" evidence="1">
    <location>
        <begin position="134"/>
        <end position="173"/>
    </location>
</feature>
<organism evidence="3 4">
    <name type="scientific">Candidatus Roizmanbacteria bacterium RIFCSPLOWO2_01_FULL_40_42</name>
    <dbReference type="NCBI Taxonomy" id="1802066"/>
    <lineage>
        <taxon>Bacteria</taxon>
        <taxon>Candidatus Roizmaniibacteriota</taxon>
    </lineage>
</organism>
<evidence type="ECO:0000256" key="1">
    <source>
        <dbReference type="SAM" id="MobiDB-lite"/>
    </source>
</evidence>
<feature type="region of interest" description="Disordered" evidence="1">
    <location>
        <begin position="63"/>
        <end position="95"/>
    </location>
</feature>
<evidence type="ECO:0000256" key="2">
    <source>
        <dbReference type="SAM" id="Phobius"/>
    </source>
</evidence>
<feature type="transmembrane region" description="Helical" evidence="2">
    <location>
        <begin position="100"/>
        <end position="124"/>
    </location>
</feature>
<gene>
    <name evidence="3" type="ORF">A3B50_03670</name>
</gene>
<sequence length="360" mass="37662">MSWDELRQWVNNPLRSDDELRDACNGLALDNTGSTDTLRNTLLARIAREGDLAAAATWNPAAAPTAPVTPAPPVPPAAPPAPTPPAAPANDPPNSGRHGWVTPVVIGLAVLALLLAGTLGYVLATRDDKKVVTIVDRQPPKDNPRDTPRDKPSDNGDTCASAVTNAEGYPGPTTQEAKEVINLDVQRLGTECSAFVFRDPDQETHPANCPDGWVCTFTLADGGVKVYQGEDGLTVNASAGTLRFVAGYPSADKVHEDPPCELARAEDSFGQHEDPSFPASAGNFNCNGSNSTDSSAPTCPTFAGLATTPIGDGGCKYKGSVVTDVVPNGWTAHYWDGSKTVDANPGATITTGESSFYPVK</sequence>
<keyword evidence="2" id="KW-0472">Membrane</keyword>
<evidence type="ECO:0000313" key="4">
    <source>
        <dbReference type="Proteomes" id="UP000178558"/>
    </source>
</evidence>
<feature type="compositionally biased region" description="Pro residues" evidence="1">
    <location>
        <begin position="67"/>
        <end position="91"/>
    </location>
</feature>
<proteinExistence type="predicted"/>
<evidence type="ECO:0000313" key="3">
    <source>
        <dbReference type="EMBL" id="OGK49858.1"/>
    </source>
</evidence>
<feature type="compositionally biased region" description="Basic and acidic residues" evidence="1">
    <location>
        <begin position="138"/>
        <end position="154"/>
    </location>
</feature>
<comment type="caution">
    <text evidence="3">The sequence shown here is derived from an EMBL/GenBank/DDBJ whole genome shotgun (WGS) entry which is preliminary data.</text>
</comment>
<accession>A0A1F7J2L8</accession>
<keyword evidence="2" id="KW-0812">Transmembrane</keyword>
<dbReference type="Proteomes" id="UP000178558">
    <property type="component" value="Unassembled WGS sequence"/>
</dbReference>
<name>A0A1F7J2L8_9BACT</name>